<feature type="transmembrane region" description="Helical" evidence="8">
    <location>
        <begin position="65"/>
        <end position="84"/>
    </location>
</feature>
<feature type="transmembrane region" description="Helical" evidence="8">
    <location>
        <begin position="184"/>
        <end position="205"/>
    </location>
</feature>
<keyword evidence="10" id="KW-1185">Reference proteome</keyword>
<dbReference type="AlphaFoldDB" id="A0A919MKP0"/>
<dbReference type="EMBL" id="BOMM01000075">
    <property type="protein sequence ID" value="GIE15975.1"/>
    <property type="molecule type" value="Genomic_DNA"/>
</dbReference>
<organism evidence="9 10">
    <name type="scientific">Paractinoplanes ferrugineus</name>
    <dbReference type="NCBI Taxonomy" id="113564"/>
    <lineage>
        <taxon>Bacteria</taxon>
        <taxon>Bacillati</taxon>
        <taxon>Actinomycetota</taxon>
        <taxon>Actinomycetes</taxon>
        <taxon>Micromonosporales</taxon>
        <taxon>Micromonosporaceae</taxon>
        <taxon>Paractinoplanes</taxon>
    </lineage>
</organism>
<protein>
    <submittedName>
        <fullName evidence="9">Membrane protein</fullName>
    </submittedName>
</protein>
<keyword evidence="5 8" id="KW-0812">Transmembrane</keyword>
<evidence type="ECO:0000313" key="10">
    <source>
        <dbReference type="Proteomes" id="UP000598174"/>
    </source>
</evidence>
<accession>A0A919MKP0</accession>
<keyword evidence="6 8" id="KW-1133">Transmembrane helix</keyword>
<dbReference type="InterPro" id="IPR004776">
    <property type="entry name" value="Mem_transp_PIN-like"/>
</dbReference>
<evidence type="ECO:0000256" key="5">
    <source>
        <dbReference type="ARBA" id="ARBA00022692"/>
    </source>
</evidence>
<dbReference type="Gene3D" id="1.20.1530.20">
    <property type="match status" value="2"/>
</dbReference>
<proteinExistence type="inferred from homology"/>
<dbReference type="GO" id="GO:0005886">
    <property type="term" value="C:plasma membrane"/>
    <property type="evidence" value="ECO:0007669"/>
    <property type="project" value="UniProtKB-SubCell"/>
</dbReference>
<gene>
    <name evidence="9" type="ORF">Afe05nite_78150</name>
</gene>
<feature type="transmembrane region" description="Helical" evidence="8">
    <location>
        <begin position="96"/>
        <end position="115"/>
    </location>
</feature>
<dbReference type="PANTHER" id="PTHR36838:SF3">
    <property type="entry name" value="TRANSPORTER AUXIN EFFLUX CARRIER EC FAMILY"/>
    <property type="match status" value="1"/>
</dbReference>
<evidence type="ECO:0000256" key="8">
    <source>
        <dbReference type="SAM" id="Phobius"/>
    </source>
</evidence>
<dbReference type="PANTHER" id="PTHR36838">
    <property type="entry name" value="AUXIN EFFLUX CARRIER FAMILY PROTEIN"/>
    <property type="match status" value="1"/>
</dbReference>
<evidence type="ECO:0000256" key="1">
    <source>
        <dbReference type="ARBA" id="ARBA00004651"/>
    </source>
</evidence>
<feature type="transmembrane region" description="Helical" evidence="8">
    <location>
        <begin position="152"/>
        <end position="172"/>
    </location>
</feature>
<name>A0A919MKP0_9ACTN</name>
<comment type="caution">
    <text evidence="9">The sequence shown here is derived from an EMBL/GenBank/DDBJ whole genome shotgun (WGS) entry which is preliminary data.</text>
</comment>
<reference evidence="9" key="1">
    <citation type="submission" date="2021-01" db="EMBL/GenBank/DDBJ databases">
        <title>Whole genome shotgun sequence of Actinoplanes ferrugineus NBRC 15555.</title>
        <authorList>
            <person name="Komaki H."/>
            <person name="Tamura T."/>
        </authorList>
    </citation>
    <scope>NUCLEOTIDE SEQUENCE</scope>
    <source>
        <strain evidence="9">NBRC 15555</strain>
    </source>
</reference>
<evidence type="ECO:0000256" key="2">
    <source>
        <dbReference type="ARBA" id="ARBA00010145"/>
    </source>
</evidence>
<evidence type="ECO:0000256" key="3">
    <source>
        <dbReference type="ARBA" id="ARBA00022448"/>
    </source>
</evidence>
<keyword evidence="7 8" id="KW-0472">Membrane</keyword>
<keyword evidence="4" id="KW-1003">Cell membrane</keyword>
<sequence length="298" mass="31310">MLHALDGFALIGAIVLAGWAVGRFAGLPETTEEIVGRLVYTILAPCLLFTVVARADPDVLFSEPLLVSGLAALLTFIAYGLIFFRRDRRTRIMGGMCAGYVNANYIGIPIATYVLNDAALVVPIMMLQLLVITPIVLALLTSGSAREAVLSALRNPLVVAVALGATVAATGLRIPAVVADPLNVIGQATVPLVLIAFGLSLHGRAILAPGPDRAPTLVAVAGKTAGMPAIAFLLALLFRLPHHETYAVTVLAGLPTAQNVFLHAQRFRTGLILARDAVFLSTIACVPVLLLIAVLFTR</sequence>
<feature type="transmembrane region" description="Helical" evidence="8">
    <location>
        <begin position="34"/>
        <end position="53"/>
    </location>
</feature>
<evidence type="ECO:0000256" key="4">
    <source>
        <dbReference type="ARBA" id="ARBA00022475"/>
    </source>
</evidence>
<feature type="transmembrane region" description="Helical" evidence="8">
    <location>
        <begin position="277"/>
        <end position="296"/>
    </location>
</feature>
<comment type="similarity">
    <text evidence="2">Belongs to the auxin efflux carrier (TC 2.A.69) family.</text>
</comment>
<dbReference type="GO" id="GO:0055085">
    <property type="term" value="P:transmembrane transport"/>
    <property type="evidence" value="ECO:0007669"/>
    <property type="project" value="InterPro"/>
</dbReference>
<dbReference type="Pfam" id="PF03547">
    <property type="entry name" value="Mem_trans"/>
    <property type="match status" value="2"/>
</dbReference>
<dbReference type="InterPro" id="IPR038770">
    <property type="entry name" value="Na+/solute_symporter_sf"/>
</dbReference>
<keyword evidence="3" id="KW-0813">Transport</keyword>
<evidence type="ECO:0000256" key="7">
    <source>
        <dbReference type="ARBA" id="ARBA00023136"/>
    </source>
</evidence>
<feature type="transmembrane region" description="Helical" evidence="8">
    <location>
        <begin position="6"/>
        <end position="22"/>
    </location>
</feature>
<evidence type="ECO:0000256" key="6">
    <source>
        <dbReference type="ARBA" id="ARBA00022989"/>
    </source>
</evidence>
<dbReference type="Proteomes" id="UP000598174">
    <property type="component" value="Unassembled WGS sequence"/>
</dbReference>
<dbReference type="RefSeq" id="WP_203822317.1">
    <property type="nucleotide sequence ID" value="NZ_BAAABP010000051.1"/>
</dbReference>
<comment type="subcellular location">
    <subcellularLocation>
        <location evidence="1">Cell membrane</location>
        <topology evidence="1">Multi-pass membrane protein</topology>
    </subcellularLocation>
</comment>
<feature type="transmembrane region" description="Helical" evidence="8">
    <location>
        <begin position="217"/>
        <end position="240"/>
    </location>
</feature>
<feature type="transmembrane region" description="Helical" evidence="8">
    <location>
        <begin position="121"/>
        <end position="140"/>
    </location>
</feature>
<evidence type="ECO:0000313" key="9">
    <source>
        <dbReference type="EMBL" id="GIE15975.1"/>
    </source>
</evidence>